<dbReference type="Pfam" id="PF04190">
    <property type="entry name" value="GET4"/>
    <property type="match status" value="1"/>
</dbReference>
<dbReference type="EMBL" id="BMAR01000043">
    <property type="protein sequence ID" value="GFR50924.1"/>
    <property type="molecule type" value="Genomic_DNA"/>
</dbReference>
<comment type="caution">
    <text evidence="2">The sequence shown here is derived from an EMBL/GenBank/DDBJ whole genome shotgun (WGS) entry which is preliminary data.</text>
</comment>
<dbReference type="PANTHER" id="PTHR12875">
    <property type="entry name" value="GOLGI TO ER TRAFFIC PROTEIN 4 HOMOLOG"/>
    <property type="match status" value="1"/>
</dbReference>
<evidence type="ECO:0000313" key="2">
    <source>
        <dbReference type="EMBL" id="GFR50924.1"/>
    </source>
</evidence>
<dbReference type="InterPro" id="IPR007317">
    <property type="entry name" value="GET4"/>
</dbReference>
<organism evidence="2 3">
    <name type="scientific">Astrephomene gubernaculifera</name>
    <dbReference type="NCBI Taxonomy" id="47775"/>
    <lineage>
        <taxon>Eukaryota</taxon>
        <taxon>Viridiplantae</taxon>
        <taxon>Chlorophyta</taxon>
        <taxon>core chlorophytes</taxon>
        <taxon>Chlorophyceae</taxon>
        <taxon>CS clade</taxon>
        <taxon>Chlamydomonadales</taxon>
        <taxon>Astrephomenaceae</taxon>
        <taxon>Astrephomene</taxon>
    </lineage>
</organism>
<evidence type="ECO:0008006" key="4">
    <source>
        <dbReference type="Google" id="ProtNLM"/>
    </source>
</evidence>
<gene>
    <name evidence="2" type="ORF">Agub_g13243</name>
</gene>
<dbReference type="PANTHER" id="PTHR12875:SF0">
    <property type="entry name" value="GOLGI TO ER TRAFFIC PROTEIN 4 HOMOLOG"/>
    <property type="match status" value="1"/>
</dbReference>
<dbReference type="Gene3D" id="1.25.40.10">
    <property type="entry name" value="Tetratricopeptide repeat domain"/>
    <property type="match status" value="1"/>
</dbReference>
<evidence type="ECO:0000256" key="1">
    <source>
        <dbReference type="ARBA" id="ARBA00005351"/>
    </source>
</evidence>
<comment type="similarity">
    <text evidence="1">Belongs to the GET4 family.</text>
</comment>
<name>A0AAD3DZK9_9CHLO</name>
<reference evidence="2 3" key="1">
    <citation type="journal article" date="2021" name="Sci. Rep.">
        <title>Genome sequencing of the multicellular alga Astrephomene provides insights into convergent evolution of germ-soma differentiation.</title>
        <authorList>
            <person name="Yamashita S."/>
            <person name="Yamamoto K."/>
            <person name="Matsuzaki R."/>
            <person name="Suzuki S."/>
            <person name="Yamaguchi H."/>
            <person name="Hirooka S."/>
            <person name="Minakuchi Y."/>
            <person name="Miyagishima S."/>
            <person name="Kawachi M."/>
            <person name="Toyoda A."/>
            <person name="Nozaki H."/>
        </authorList>
    </citation>
    <scope>NUCLEOTIDE SEQUENCE [LARGE SCALE GENOMIC DNA]</scope>
    <source>
        <strain evidence="2 3">NIES-4017</strain>
    </source>
</reference>
<accession>A0AAD3DZK9</accession>
<dbReference type="Proteomes" id="UP001054857">
    <property type="component" value="Unassembled WGS sequence"/>
</dbReference>
<proteinExistence type="inferred from homology"/>
<dbReference type="AlphaFoldDB" id="A0AAD3DZK9"/>
<dbReference type="GO" id="GO:0005829">
    <property type="term" value="C:cytosol"/>
    <property type="evidence" value="ECO:0007669"/>
    <property type="project" value="TreeGrafter"/>
</dbReference>
<dbReference type="GO" id="GO:0045048">
    <property type="term" value="P:protein insertion into ER membrane"/>
    <property type="evidence" value="ECO:0007669"/>
    <property type="project" value="InterPro"/>
</dbReference>
<sequence length="321" mass="33944">MASSVAKTLARIRGSVEAGAYYEAQQMYKTSYHRSKARKQLSDAIQILQEGAVTQLSYGQTTCGVELGMLLVETYTSTDTPADEASVARLLAIIHAFPPPSRAGGEAAAGSAAGQGSAAAVVDECARLVATAVKWALKCGAAAGARSMHSAFAAYLWKSLGAEGFGRALQHFVRSDDAQTFAEALHSCAQSGPAAEVDLWLLRALLQVLAAASSPSSRAAQLAHARAVSRAFCQLSGPLDTPTSHFAELLLLALEHAGQSPRAHAMFQLARERYSDEVLRRDESLGPMLERVEVGFFNVRRGNGALGGLLGDLFKSLTEAH</sequence>
<dbReference type="InterPro" id="IPR011990">
    <property type="entry name" value="TPR-like_helical_dom_sf"/>
</dbReference>
<protein>
    <recommendedName>
        <fullName evidence="4">Golgi to ER traffic protein 4</fullName>
    </recommendedName>
</protein>
<evidence type="ECO:0000313" key="3">
    <source>
        <dbReference type="Proteomes" id="UP001054857"/>
    </source>
</evidence>
<keyword evidence="3" id="KW-1185">Reference proteome</keyword>